<gene>
    <name evidence="2" type="ORF">UV42_C0001G0035</name>
</gene>
<proteinExistence type="predicted"/>
<keyword evidence="1" id="KW-1133">Transmembrane helix</keyword>
<reference evidence="2 3" key="1">
    <citation type="journal article" date="2015" name="Nature">
        <title>rRNA introns, odd ribosomes, and small enigmatic genomes across a large radiation of phyla.</title>
        <authorList>
            <person name="Brown C.T."/>
            <person name="Hug L.A."/>
            <person name="Thomas B.C."/>
            <person name="Sharon I."/>
            <person name="Castelle C.J."/>
            <person name="Singh A."/>
            <person name="Wilkins M.J."/>
            <person name="Williams K.H."/>
            <person name="Banfield J.F."/>
        </authorList>
    </citation>
    <scope>NUCLEOTIDE SEQUENCE [LARGE SCALE GENOMIC DNA]</scope>
</reference>
<keyword evidence="1" id="KW-0812">Transmembrane</keyword>
<keyword evidence="1" id="KW-0472">Membrane</keyword>
<evidence type="ECO:0000313" key="2">
    <source>
        <dbReference type="EMBL" id="KKS73220.1"/>
    </source>
</evidence>
<protein>
    <submittedName>
        <fullName evidence="2">Uncharacterized protein</fullName>
    </submittedName>
</protein>
<dbReference type="Proteomes" id="UP000033867">
    <property type="component" value="Unassembled WGS sequence"/>
</dbReference>
<dbReference type="AlphaFoldDB" id="A0A0G1BIJ0"/>
<accession>A0A0G1BIJ0</accession>
<evidence type="ECO:0000256" key="1">
    <source>
        <dbReference type="SAM" id="Phobius"/>
    </source>
</evidence>
<comment type="caution">
    <text evidence="2">The sequence shown here is derived from an EMBL/GenBank/DDBJ whole genome shotgun (WGS) entry which is preliminary data.</text>
</comment>
<feature type="transmembrane region" description="Helical" evidence="1">
    <location>
        <begin position="133"/>
        <end position="149"/>
    </location>
</feature>
<sequence length="187" mass="20171">MGASYSGSTLVSKTNCVGSIPTAPALENIPKIRYVFIDNRINDMKKITISPMPTIDFLYIFFAGLLGAISFGIVFGLIGLLFADYLGFPLAVGSEEFMMGASMIFYSTLAIPVGAYIGCLKTAKYLSYTTKDLYSYFTGFVLIAIGLFLKDYVSVYSLLAFGAVSALVFAMVMGVSASKSQKSDMTK</sequence>
<organism evidence="2 3">
    <name type="scientific">Candidatus Magasanikbacteria bacterium GW2011_GWE2_42_7</name>
    <dbReference type="NCBI Taxonomy" id="1619052"/>
    <lineage>
        <taxon>Bacteria</taxon>
        <taxon>Candidatus Magasanikiibacteriota</taxon>
    </lineage>
</organism>
<dbReference type="EMBL" id="LCEK01000001">
    <property type="protein sequence ID" value="KKS73220.1"/>
    <property type="molecule type" value="Genomic_DNA"/>
</dbReference>
<name>A0A0G1BIJ0_9BACT</name>
<evidence type="ECO:0000313" key="3">
    <source>
        <dbReference type="Proteomes" id="UP000033867"/>
    </source>
</evidence>
<feature type="transmembrane region" description="Helical" evidence="1">
    <location>
        <begin position="103"/>
        <end position="121"/>
    </location>
</feature>
<feature type="transmembrane region" description="Helical" evidence="1">
    <location>
        <begin position="155"/>
        <end position="177"/>
    </location>
</feature>
<feature type="transmembrane region" description="Helical" evidence="1">
    <location>
        <begin position="57"/>
        <end position="83"/>
    </location>
</feature>